<keyword evidence="2" id="KW-1185">Reference proteome</keyword>
<dbReference type="EMBL" id="JBJUIK010000003">
    <property type="protein sequence ID" value="KAL3532324.1"/>
    <property type="molecule type" value="Genomic_DNA"/>
</dbReference>
<name>A0ABD3AML7_9GENT</name>
<protein>
    <submittedName>
        <fullName evidence="1">Uncharacterized protein</fullName>
    </submittedName>
</protein>
<dbReference type="CDD" id="cd12195">
    <property type="entry name" value="CIPK_C"/>
    <property type="match status" value="1"/>
</dbReference>
<proteinExistence type="predicted"/>
<evidence type="ECO:0000313" key="2">
    <source>
        <dbReference type="Proteomes" id="UP001630127"/>
    </source>
</evidence>
<accession>A0ABD3AML7</accession>
<dbReference type="Proteomes" id="UP001630127">
    <property type="component" value="Unassembled WGS sequence"/>
</dbReference>
<evidence type="ECO:0000313" key="1">
    <source>
        <dbReference type="EMBL" id="KAL3532324.1"/>
    </source>
</evidence>
<dbReference type="Gene3D" id="3.30.310.80">
    <property type="entry name" value="Kinase associated domain 1, KA1"/>
    <property type="match status" value="1"/>
</dbReference>
<organism evidence="1 2">
    <name type="scientific">Cinchona calisaya</name>
    <dbReference type="NCBI Taxonomy" id="153742"/>
    <lineage>
        <taxon>Eukaryota</taxon>
        <taxon>Viridiplantae</taxon>
        <taxon>Streptophyta</taxon>
        <taxon>Embryophyta</taxon>
        <taxon>Tracheophyta</taxon>
        <taxon>Spermatophyta</taxon>
        <taxon>Magnoliopsida</taxon>
        <taxon>eudicotyledons</taxon>
        <taxon>Gunneridae</taxon>
        <taxon>Pentapetalae</taxon>
        <taxon>asterids</taxon>
        <taxon>lamiids</taxon>
        <taxon>Gentianales</taxon>
        <taxon>Rubiaceae</taxon>
        <taxon>Cinchonoideae</taxon>
        <taxon>Cinchoneae</taxon>
        <taxon>Cinchona</taxon>
    </lineage>
</organism>
<reference evidence="1 2" key="1">
    <citation type="submission" date="2024-11" db="EMBL/GenBank/DDBJ databases">
        <title>A near-complete genome assembly of Cinchona calisaya.</title>
        <authorList>
            <person name="Lian D.C."/>
            <person name="Zhao X.W."/>
            <person name="Wei L."/>
        </authorList>
    </citation>
    <scope>NUCLEOTIDE SEQUENCE [LARGE SCALE GENOMIC DNA]</scope>
    <source>
        <tissue evidence="1">Nenye</tissue>
    </source>
</reference>
<gene>
    <name evidence="1" type="ORF">ACH5RR_005845</name>
</gene>
<dbReference type="AlphaFoldDB" id="A0ABD3AML7"/>
<sequence length="96" mass="11043">MGLKVHTRNYKFKELYLWIVQTRLEGVSANKAGQFAVVLEVFEVAPSLFVVDVRKAAGDTLEYHKFYKNFCSKLDGTLWKTKEGVSDNAMLRTMTY</sequence>
<comment type="caution">
    <text evidence="1">The sequence shown here is derived from an EMBL/GenBank/DDBJ whole genome shotgun (WGS) entry which is preliminary data.</text>
</comment>